<sequence length="24" mass="3094">MKALRYFITKYEHFKLYFLSFFLS</sequence>
<proteinExistence type="predicted"/>
<organism evidence="1">
    <name type="scientific">Rhizophora mucronata</name>
    <name type="common">Asiatic mangrove</name>
    <dbReference type="NCBI Taxonomy" id="61149"/>
    <lineage>
        <taxon>Eukaryota</taxon>
        <taxon>Viridiplantae</taxon>
        <taxon>Streptophyta</taxon>
        <taxon>Embryophyta</taxon>
        <taxon>Tracheophyta</taxon>
        <taxon>Spermatophyta</taxon>
        <taxon>Magnoliopsida</taxon>
        <taxon>eudicotyledons</taxon>
        <taxon>Gunneridae</taxon>
        <taxon>Pentapetalae</taxon>
        <taxon>rosids</taxon>
        <taxon>fabids</taxon>
        <taxon>Malpighiales</taxon>
        <taxon>Rhizophoraceae</taxon>
        <taxon>Rhizophora</taxon>
    </lineage>
</organism>
<protein>
    <submittedName>
        <fullName evidence="1">Uncharacterized protein</fullName>
    </submittedName>
</protein>
<accession>A0A2P2R2H4</accession>
<evidence type="ECO:0000313" key="1">
    <source>
        <dbReference type="EMBL" id="MBX73324.1"/>
    </source>
</evidence>
<name>A0A2P2R2H4_RHIMU</name>
<dbReference type="AlphaFoldDB" id="A0A2P2R2H4"/>
<dbReference type="EMBL" id="GGEC01092840">
    <property type="protein sequence ID" value="MBX73324.1"/>
    <property type="molecule type" value="Transcribed_RNA"/>
</dbReference>
<reference evidence="1" key="1">
    <citation type="submission" date="2018-02" db="EMBL/GenBank/DDBJ databases">
        <title>Rhizophora mucronata_Transcriptome.</title>
        <authorList>
            <person name="Meera S.P."/>
            <person name="Sreeshan A."/>
            <person name="Augustine A."/>
        </authorList>
    </citation>
    <scope>NUCLEOTIDE SEQUENCE</scope>
    <source>
        <tissue evidence="1">Leaf</tissue>
    </source>
</reference>